<dbReference type="InterPro" id="IPR001680">
    <property type="entry name" value="WD40_rpt"/>
</dbReference>
<dbReference type="InterPro" id="IPR015943">
    <property type="entry name" value="WD40/YVTN_repeat-like_dom_sf"/>
</dbReference>
<dbReference type="GO" id="GO:0045504">
    <property type="term" value="F:dynein heavy chain binding"/>
    <property type="evidence" value="ECO:0007669"/>
    <property type="project" value="InterPro"/>
</dbReference>
<name>A0AA39F920_9HYME</name>
<dbReference type="PANTHER" id="PTHR16022">
    <property type="entry name" value="WD REPEAT DOMAIN 60"/>
    <property type="match status" value="1"/>
</dbReference>
<feature type="compositionally biased region" description="Low complexity" evidence="1">
    <location>
        <begin position="228"/>
        <end position="244"/>
    </location>
</feature>
<evidence type="ECO:0000256" key="1">
    <source>
        <dbReference type="SAM" id="MobiDB-lite"/>
    </source>
</evidence>
<keyword evidence="3" id="KW-1185">Reference proteome</keyword>
<evidence type="ECO:0000313" key="3">
    <source>
        <dbReference type="Proteomes" id="UP001168990"/>
    </source>
</evidence>
<feature type="region of interest" description="Disordered" evidence="1">
    <location>
        <begin position="368"/>
        <end position="400"/>
    </location>
</feature>
<dbReference type="InterPro" id="IPR036322">
    <property type="entry name" value="WD40_repeat_dom_sf"/>
</dbReference>
<feature type="compositionally biased region" description="Low complexity" evidence="1">
    <location>
        <begin position="123"/>
        <end position="132"/>
    </location>
</feature>
<feature type="compositionally biased region" description="Polar residues" evidence="1">
    <location>
        <begin position="1"/>
        <end position="21"/>
    </location>
</feature>
<reference evidence="2" key="2">
    <citation type="submission" date="2023-03" db="EMBL/GenBank/DDBJ databases">
        <authorList>
            <person name="Inwood S.N."/>
            <person name="Skelly J.G."/>
            <person name="Guhlin J."/>
            <person name="Harrop T.W.R."/>
            <person name="Goldson S.G."/>
            <person name="Dearden P.K."/>
        </authorList>
    </citation>
    <scope>NUCLEOTIDE SEQUENCE</scope>
    <source>
        <strain evidence="2">Irish</strain>
        <tissue evidence="2">Whole body</tissue>
    </source>
</reference>
<reference evidence="2" key="1">
    <citation type="journal article" date="2023" name="bioRxiv">
        <title>Scaffold-level genome assemblies of two parasitoid biocontrol wasps reveal the parthenogenesis mechanism and an associated novel virus.</title>
        <authorList>
            <person name="Inwood S."/>
            <person name="Skelly J."/>
            <person name="Guhlin J."/>
            <person name="Harrop T."/>
            <person name="Goldson S."/>
            <person name="Dearden P."/>
        </authorList>
    </citation>
    <scope>NUCLEOTIDE SEQUENCE</scope>
    <source>
        <strain evidence="2">Irish</strain>
        <tissue evidence="2">Whole body</tissue>
    </source>
</reference>
<dbReference type="Proteomes" id="UP001168990">
    <property type="component" value="Unassembled WGS sequence"/>
</dbReference>
<evidence type="ECO:0000313" key="2">
    <source>
        <dbReference type="EMBL" id="KAK0165200.1"/>
    </source>
</evidence>
<dbReference type="SMART" id="SM00320">
    <property type="entry name" value="WD40"/>
    <property type="match status" value="3"/>
</dbReference>
<dbReference type="Gene3D" id="2.130.10.10">
    <property type="entry name" value="YVTN repeat-like/Quinoprotein amine dehydrogenase"/>
    <property type="match status" value="2"/>
</dbReference>
<organism evidence="2 3">
    <name type="scientific">Microctonus aethiopoides</name>
    <dbReference type="NCBI Taxonomy" id="144406"/>
    <lineage>
        <taxon>Eukaryota</taxon>
        <taxon>Metazoa</taxon>
        <taxon>Ecdysozoa</taxon>
        <taxon>Arthropoda</taxon>
        <taxon>Hexapoda</taxon>
        <taxon>Insecta</taxon>
        <taxon>Pterygota</taxon>
        <taxon>Neoptera</taxon>
        <taxon>Endopterygota</taxon>
        <taxon>Hymenoptera</taxon>
        <taxon>Apocrita</taxon>
        <taxon>Ichneumonoidea</taxon>
        <taxon>Braconidae</taxon>
        <taxon>Euphorinae</taxon>
        <taxon>Microctonus</taxon>
    </lineage>
</organism>
<feature type="compositionally biased region" description="Polar residues" evidence="1">
    <location>
        <begin position="386"/>
        <end position="399"/>
    </location>
</feature>
<feature type="region of interest" description="Disordered" evidence="1">
    <location>
        <begin position="1"/>
        <end position="92"/>
    </location>
</feature>
<dbReference type="GO" id="GO:0005929">
    <property type="term" value="C:cilium"/>
    <property type="evidence" value="ECO:0007669"/>
    <property type="project" value="GOC"/>
</dbReference>
<feature type="region of interest" description="Disordered" evidence="1">
    <location>
        <begin position="268"/>
        <end position="287"/>
    </location>
</feature>
<dbReference type="GO" id="GO:0005868">
    <property type="term" value="C:cytoplasmic dynein complex"/>
    <property type="evidence" value="ECO:0007669"/>
    <property type="project" value="InterPro"/>
</dbReference>
<sequence>MMNYNTQTNVSRKKIVSSQEKTSSRRDKVSKKNQLTSDELTNKKLPIQSSKDYGNSSNTMIKNTKRSLSKSLLQQDSVESLSSSVSRSKFSSDRPIIDQSVNSLINVKHQPKILTNVSSISPKTNTNVSSIKSKSKKLVSSNDEKRGVSTIYMPKKKSFNAKESNESTKKDRNKSTIVKNKDSNSSDASSSNNINTNSQKVPSTLRKKSRTLSPSEVKVLTNNKKTSEVSSSISLSKKSFSQRDSSSDCDYEDDFEDYESDFQECTDSEDAEASQVSDESELIDNEPEPEPIELQTQKIEKKIITNLPMKKYNDEEHMLDSGHYEIHEARRRAARLDLMTVKQNAQAIASTIKCSIYTDEKLSEAKSLPSSADEGFEDGRSGDFAKSTSIPGTLDSINPKQHDIIPSEKQIKQTNRRLTRGKQLLQMIKLDIVQWSLYESIPIAYEEFIRIHGKMNTRQISTQTNDDNLSVEVQTDEIEYKNMWTQFPISCRSTLKNNDDINLFTAELAGVGGDENNLKLRPQYDVLELNEFLNTAGNIILAILENKQSQKINSIGDNTNIQQLSFSDVTTRLSIDNVTFLSNRPITMIRYSDISSKILLTIHDCGDDDEVETAVNEDIYIMDCCIGCLWNIFEPSRPIKLFYSRNNITACCLHPTNYNIVFGGLEDGSLSLWDLCEDKSYHHHVIDKENKNEWTLRSVTFNSGGNPEDQSNSKIVSLTVLSKVETNIANDVGKFMPLQICSLNEQGDCIVWSVLKNFEGTSLINQDLGQSWWGKLRLMKSHEIRIDVRKEININNIMFDFRDISVDSININNLYIAANISQVLHVTRFGAKPKPASFDGIDCIGGATCIEMCPFGQPFFLVGREDGSIQLYSSTLEKPLLQLRNLNSNASIKTIQWSKSKPLTIYVLDDDAKIHIWDLTQSSDSPVCTVTPDKYAHVISMQLSPCRTDHEMTSQYMAIGLDNGTVEIHKFNQQYHHSNKNELSSELKVFFNYLKIY</sequence>
<feature type="compositionally biased region" description="Polar residues" evidence="1">
    <location>
        <begin position="47"/>
        <end position="62"/>
    </location>
</feature>
<feature type="compositionally biased region" description="Basic and acidic residues" evidence="1">
    <location>
        <begin position="163"/>
        <end position="184"/>
    </location>
</feature>
<dbReference type="SUPFAM" id="SSF50978">
    <property type="entry name" value="WD40 repeat-like"/>
    <property type="match status" value="1"/>
</dbReference>
<feature type="compositionally biased region" description="Low complexity" evidence="1">
    <location>
        <begin position="185"/>
        <end position="198"/>
    </location>
</feature>
<evidence type="ECO:0008006" key="4">
    <source>
        <dbReference type="Google" id="ProtNLM"/>
    </source>
</evidence>
<dbReference type="AlphaFoldDB" id="A0AA39F920"/>
<proteinExistence type="predicted"/>
<dbReference type="GO" id="GO:0045503">
    <property type="term" value="F:dynein light chain binding"/>
    <property type="evidence" value="ECO:0007669"/>
    <property type="project" value="InterPro"/>
</dbReference>
<accession>A0AA39F920</accession>
<dbReference type="EMBL" id="JAQQBS010001422">
    <property type="protein sequence ID" value="KAK0165200.1"/>
    <property type="molecule type" value="Genomic_DNA"/>
</dbReference>
<dbReference type="GO" id="GO:0042073">
    <property type="term" value="P:intraciliary transport"/>
    <property type="evidence" value="ECO:0007669"/>
    <property type="project" value="InterPro"/>
</dbReference>
<protein>
    <recommendedName>
        <fullName evidence="4">WD repeat-containing protein 60</fullName>
    </recommendedName>
</protein>
<gene>
    <name evidence="2" type="ORF">PV328_003737</name>
</gene>
<comment type="caution">
    <text evidence="2">The sequence shown here is derived from an EMBL/GenBank/DDBJ whole genome shotgun (WGS) entry which is preliminary data.</text>
</comment>
<dbReference type="PANTHER" id="PTHR16022:SF0">
    <property type="entry name" value="CYTOPLASMIC DYNEIN 2 INTERMEDIATE CHAIN 1"/>
    <property type="match status" value="1"/>
</dbReference>
<feature type="region of interest" description="Disordered" evidence="1">
    <location>
        <begin position="118"/>
        <end position="253"/>
    </location>
</feature>
<dbReference type="InterPro" id="IPR042505">
    <property type="entry name" value="DYNC2I1"/>
</dbReference>
<feature type="compositionally biased region" description="Low complexity" evidence="1">
    <location>
        <begin position="71"/>
        <end position="89"/>
    </location>
</feature>